<dbReference type="GO" id="GO:0003723">
    <property type="term" value="F:RNA binding"/>
    <property type="evidence" value="ECO:0007669"/>
    <property type="project" value="InterPro"/>
</dbReference>
<reference evidence="8" key="1">
    <citation type="journal article" date="2013" name="Nat. Biotechnol.">
        <title>Draft genome sequence of chickpea (Cicer arietinum) provides a resource for trait improvement.</title>
        <authorList>
            <person name="Varshney R.K."/>
            <person name="Song C."/>
            <person name="Saxena R.K."/>
            <person name="Azam S."/>
            <person name="Yu S."/>
            <person name="Sharpe A.G."/>
            <person name="Cannon S."/>
            <person name="Baek J."/>
            <person name="Rosen B.D."/>
            <person name="Tar'an B."/>
            <person name="Millan T."/>
            <person name="Zhang X."/>
            <person name="Ramsay L.D."/>
            <person name="Iwata A."/>
            <person name="Wang Y."/>
            <person name="Nelson W."/>
            <person name="Farmer A.D."/>
            <person name="Gaur P.M."/>
            <person name="Soderlund C."/>
            <person name="Penmetsa R.V."/>
            <person name="Xu C."/>
            <person name="Bharti A.K."/>
            <person name="He W."/>
            <person name="Winter P."/>
            <person name="Zhao S."/>
            <person name="Hane J.K."/>
            <person name="Carrasquilla-Garcia N."/>
            <person name="Condie J.A."/>
            <person name="Upadhyaya H.D."/>
            <person name="Luo M.C."/>
            <person name="Thudi M."/>
            <person name="Gowda C.L."/>
            <person name="Singh N.P."/>
            <person name="Lichtenzveig J."/>
            <person name="Gali K.K."/>
            <person name="Rubio J."/>
            <person name="Nadarajan N."/>
            <person name="Dolezel J."/>
            <person name="Bansal K.C."/>
            <person name="Xu X."/>
            <person name="Edwards D."/>
            <person name="Zhang G."/>
            <person name="Kahl G."/>
            <person name="Gil J."/>
            <person name="Singh K.B."/>
            <person name="Datta S.K."/>
            <person name="Jackson S.A."/>
            <person name="Wang J."/>
            <person name="Cook D.R."/>
        </authorList>
    </citation>
    <scope>NUCLEOTIDE SEQUENCE [LARGE SCALE GENOMIC DNA]</scope>
    <source>
        <strain evidence="8">cv. CDC Frontier</strain>
    </source>
</reference>
<dbReference type="SMART" id="SM00950">
    <property type="entry name" value="Piwi"/>
    <property type="match status" value="1"/>
</dbReference>
<keyword evidence="8" id="KW-1185">Reference proteome</keyword>
<feature type="region of interest" description="Disordered" evidence="5">
    <location>
        <begin position="1"/>
        <end position="77"/>
    </location>
</feature>
<gene>
    <name evidence="9" type="primary">LOC101508479</name>
</gene>
<dbReference type="GO" id="GO:1990904">
    <property type="term" value="C:ribonucleoprotein complex"/>
    <property type="evidence" value="ECO:0007669"/>
    <property type="project" value="UniProtKB-KW"/>
</dbReference>
<dbReference type="Pfam" id="PF02171">
    <property type="entry name" value="Piwi"/>
    <property type="match status" value="1"/>
</dbReference>
<dbReference type="eggNOG" id="KOG1041">
    <property type="taxonomic scope" value="Eukaryota"/>
</dbReference>
<evidence type="ECO:0000256" key="4">
    <source>
        <dbReference type="ARBA" id="ARBA00023274"/>
    </source>
</evidence>
<dbReference type="Gene3D" id="3.30.420.10">
    <property type="entry name" value="Ribonuclease H-like superfamily/Ribonuclease H"/>
    <property type="match status" value="1"/>
</dbReference>
<dbReference type="Gene3D" id="3.40.50.2300">
    <property type="match status" value="1"/>
</dbReference>
<dbReference type="InterPro" id="IPR045246">
    <property type="entry name" value="Piwi_ago-like"/>
</dbReference>
<name>A0A1S2YIL4_CICAR</name>
<feature type="compositionally biased region" description="Basic and acidic residues" evidence="5">
    <location>
        <begin position="20"/>
        <end position="38"/>
    </location>
</feature>
<dbReference type="InterPro" id="IPR036085">
    <property type="entry name" value="PAZ_dom_sf"/>
</dbReference>
<organism evidence="8 9">
    <name type="scientific">Cicer arietinum</name>
    <name type="common">Chickpea</name>
    <name type="synonym">Garbanzo</name>
    <dbReference type="NCBI Taxonomy" id="3827"/>
    <lineage>
        <taxon>Eukaryota</taxon>
        <taxon>Viridiplantae</taxon>
        <taxon>Streptophyta</taxon>
        <taxon>Embryophyta</taxon>
        <taxon>Tracheophyta</taxon>
        <taxon>Spermatophyta</taxon>
        <taxon>Magnoliopsida</taxon>
        <taxon>eudicotyledons</taxon>
        <taxon>Gunneridae</taxon>
        <taxon>Pentapetalae</taxon>
        <taxon>rosids</taxon>
        <taxon>fabids</taxon>
        <taxon>Fabales</taxon>
        <taxon>Fabaceae</taxon>
        <taxon>Papilionoideae</taxon>
        <taxon>50 kb inversion clade</taxon>
        <taxon>NPAAA clade</taxon>
        <taxon>Hologalegina</taxon>
        <taxon>IRL clade</taxon>
        <taxon>Cicereae</taxon>
        <taxon>Cicer</taxon>
    </lineage>
</organism>
<dbReference type="GO" id="GO:0031047">
    <property type="term" value="P:regulatory ncRNA-mediated gene silencing"/>
    <property type="evidence" value="ECO:0007669"/>
    <property type="project" value="UniProtKB-KW"/>
</dbReference>
<protein>
    <submittedName>
        <fullName evidence="9">Protein argonaute 2</fullName>
    </submittedName>
</protein>
<dbReference type="GO" id="GO:0051607">
    <property type="term" value="P:defense response to virus"/>
    <property type="evidence" value="ECO:0007669"/>
    <property type="project" value="UniProtKB-ARBA"/>
</dbReference>
<dbReference type="PROSITE" id="PS50822">
    <property type="entry name" value="PIWI"/>
    <property type="match status" value="1"/>
</dbReference>
<comment type="similarity">
    <text evidence="1">Belongs to the argonaute family. Ago subfamily.</text>
</comment>
<feature type="compositionally biased region" description="Low complexity" evidence="5">
    <location>
        <begin position="39"/>
        <end position="60"/>
    </location>
</feature>
<dbReference type="Pfam" id="PF02170">
    <property type="entry name" value="PAZ"/>
    <property type="match status" value="1"/>
</dbReference>
<dbReference type="AlphaFoldDB" id="A0A1S2YIL4"/>
<dbReference type="RefSeq" id="XP_004505334.1">
    <property type="nucleotide sequence ID" value="XM_004505277.3"/>
</dbReference>
<dbReference type="InterPro" id="IPR032474">
    <property type="entry name" value="Argonaute_N"/>
</dbReference>
<dbReference type="PANTHER" id="PTHR22891">
    <property type="entry name" value="EUKARYOTIC TRANSLATION INITIATION FACTOR 2C"/>
    <property type="match status" value="1"/>
</dbReference>
<dbReference type="InterPro" id="IPR003165">
    <property type="entry name" value="Piwi"/>
</dbReference>
<dbReference type="STRING" id="3827.A0A1S2YIL4"/>
<evidence type="ECO:0000259" key="6">
    <source>
        <dbReference type="PROSITE" id="PS50821"/>
    </source>
</evidence>
<dbReference type="Proteomes" id="UP000087171">
    <property type="component" value="Chromosome Ca6"/>
</dbReference>
<dbReference type="InterPro" id="IPR014811">
    <property type="entry name" value="ArgoL1"/>
</dbReference>
<dbReference type="PROSITE" id="PS50821">
    <property type="entry name" value="PAZ"/>
    <property type="match status" value="1"/>
</dbReference>
<dbReference type="InterPro" id="IPR012337">
    <property type="entry name" value="RNaseH-like_sf"/>
</dbReference>
<keyword evidence="3" id="KW-0943">RNA-mediated gene silencing</keyword>
<dbReference type="SUPFAM" id="SSF53098">
    <property type="entry name" value="Ribonuclease H-like"/>
    <property type="match status" value="1"/>
</dbReference>
<dbReference type="Pfam" id="PF16486">
    <property type="entry name" value="ArgoN"/>
    <property type="match status" value="1"/>
</dbReference>
<dbReference type="CDD" id="cd04657">
    <property type="entry name" value="Piwi_ago-like"/>
    <property type="match status" value="1"/>
</dbReference>
<evidence type="ECO:0000313" key="9">
    <source>
        <dbReference type="RefSeq" id="XP_004505334.1"/>
    </source>
</evidence>
<dbReference type="SMART" id="SM01163">
    <property type="entry name" value="DUF1785"/>
    <property type="match status" value="1"/>
</dbReference>
<dbReference type="InterPro" id="IPR036397">
    <property type="entry name" value="RNaseH_sf"/>
</dbReference>
<feature type="domain" description="Piwi" evidence="7">
    <location>
        <begin position="616"/>
        <end position="915"/>
    </location>
</feature>
<dbReference type="GeneID" id="101508479"/>
<evidence type="ECO:0000256" key="1">
    <source>
        <dbReference type="ARBA" id="ARBA00008201"/>
    </source>
</evidence>
<dbReference type="OrthoDB" id="10252740at2759"/>
<evidence type="ECO:0000256" key="3">
    <source>
        <dbReference type="ARBA" id="ARBA00023158"/>
    </source>
</evidence>
<proteinExistence type="inferred from homology"/>
<evidence type="ECO:0000259" key="7">
    <source>
        <dbReference type="PROSITE" id="PS50822"/>
    </source>
</evidence>
<dbReference type="InterPro" id="IPR003100">
    <property type="entry name" value="PAZ_dom"/>
</dbReference>
<keyword evidence="2" id="KW-0678">Repressor</keyword>
<evidence type="ECO:0000256" key="5">
    <source>
        <dbReference type="SAM" id="MobiDB-lite"/>
    </source>
</evidence>
<evidence type="ECO:0000313" key="8">
    <source>
        <dbReference type="Proteomes" id="UP000087171"/>
    </source>
</evidence>
<dbReference type="SMART" id="SM00949">
    <property type="entry name" value="PAZ"/>
    <property type="match status" value="1"/>
</dbReference>
<feature type="domain" description="PAZ" evidence="6">
    <location>
        <begin position="315"/>
        <end position="429"/>
    </location>
</feature>
<reference evidence="9" key="2">
    <citation type="submission" date="2025-08" db="UniProtKB">
        <authorList>
            <consortium name="RefSeq"/>
        </authorList>
    </citation>
    <scope>IDENTIFICATION</scope>
    <source>
        <tissue evidence="9">Etiolated seedlings</tissue>
    </source>
</reference>
<dbReference type="Gene3D" id="2.170.260.10">
    <property type="entry name" value="paz domain"/>
    <property type="match status" value="1"/>
</dbReference>
<accession>A0A1S2YIL4</accession>
<dbReference type="Pfam" id="PF08699">
    <property type="entry name" value="ArgoL1"/>
    <property type="match status" value="1"/>
</dbReference>
<dbReference type="SUPFAM" id="SSF101690">
    <property type="entry name" value="PAZ domain"/>
    <property type="match status" value="1"/>
</dbReference>
<dbReference type="KEGG" id="cam:101508479"/>
<evidence type="ECO:0000256" key="2">
    <source>
        <dbReference type="ARBA" id="ARBA00022491"/>
    </source>
</evidence>
<sequence>MERSGGHNHNGNGRGRGRGRGRDRGRGRGRGRGREFHQQHQFQQTWQQSPNPTSSSSSSSNPPPITMPHNRQPQVQTRPLPYIGALKIKEQPPENTKIGPIYRPDKGGTLSVRYYPLHVNHFPVAFNPQSIIMHYDVDVKATLPPKEGLPPKKISKFELSMIKEKLFADNPQTLPLSKTAYDGQKNIFSAVLLPEETFTVEVLKGENVRAVSYTVTITLVNTLELHKLRDYLNARVTSIPRDILQGMDLVVKENPARRTVSLGRCFFPPENHMMQKQLQPGIIAAEGFQHSLKTTAQGLSLCLDYSVISSPKPIGVLEFLKEYIRGFNLGEFRKYKKRVEDALIGLKVNVTHRTTKQKYTIASLTPKDTRHLTFTTLEQEAQNPPGSTSLVQYFQTRYDKDIKHQDIPALVFGGKKTNFVPMEFCILVEGQRFPKEKLNLNANNYLKTMSLAIPQHRKSTIQGMMNSGDGPCGGDILQNFGMDVSTSMTNVTGRVIGPPILKLGDPKGNSTPIKLNPEKCYWNLVGKSMVEGKPVECWGIIDFTSNLSSWCKWRLRDEQFVHDLMDKYEKLGIDMMQPVCYEYSAMWKLGDYNSLCELLEKIKDMVKRKCRRQLQFLLCVMANKDPGYKCLKWIAETKVGIVTQCCLSGNANQGKDQYLTNLALKINAKIGGSNVELINRLPHFEDESHVMFIGADVNHPGSRDTDSPSIAAVVATINWPAANRYTARVCAQEHRTEKILNFGEVCLEVVRYYEKLNKVRPQKIVIFRDGVSESQFHMVLTEELRDLRTVFQHSNYFPTITLIIAQKRHQTRLFPIHKGDRNGNFNVLPGTVVDTTVVHPFEFDFYLCSHQGILGTSKPTHYHVLWDEHKFSSDDLQKLIYDMCFTFARCTKPVSLVPPVYYADLAAYRGRLYYEASLLAQSLPMASSSTASISNDPGIYKLHPDTENMMFFV</sequence>
<dbReference type="PaxDb" id="3827-XP_004505334.1"/>
<keyword evidence="4" id="KW-0687">Ribonucleoprotein</keyword>
<dbReference type="CDD" id="cd02846">
    <property type="entry name" value="PAZ_argonaute_like"/>
    <property type="match status" value="1"/>
</dbReference>